<sequence>MEKINTLLLLVFFLLNSCSSTPEFVKLEDLCSEAYWGETIVTEGTLYLPLNKTNNKVGFTIGIKDEITGVKMPNLKIFASVDETKNCMRYLPISYSEMDVKVFDNNGEVIAFGDRIRVTGSIGGADQDLCDLWVEKLEKINKDRKE</sequence>
<dbReference type="RefSeq" id="WP_102757293.1">
    <property type="nucleotide sequence ID" value="NZ_CP025791.1"/>
</dbReference>
<dbReference type="Proteomes" id="UP000235826">
    <property type="component" value="Chromosome"/>
</dbReference>
<evidence type="ECO:0000313" key="2">
    <source>
        <dbReference type="Proteomes" id="UP000235826"/>
    </source>
</evidence>
<evidence type="ECO:0000313" key="1">
    <source>
        <dbReference type="EMBL" id="AUP80647.1"/>
    </source>
</evidence>
<dbReference type="KEGG" id="fek:C1H87_18785"/>
<name>A0A2K9PVV3_9FLAO</name>
<dbReference type="OrthoDB" id="1467801at2"/>
<organism evidence="1 2">
    <name type="scientific">Flavivirga eckloniae</name>
    <dbReference type="NCBI Taxonomy" id="1803846"/>
    <lineage>
        <taxon>Bacteria</taxon>
        <taxon>Pseudomonadati</taxon>
        <taxon>Bacteroidota</taxon>
        <taxon>Flavobacteriia</taxon>
        <taxon>Flavobacteriales</taxon>
        <taxon>Flavobacteriaceae</taxon>
        <taxon>Flavivirga</taxon>
    </lineage>
</organism>
<dbReference type="EMBL" id="CP025791">
    <property type="protein sequence ID" value="AUP80647.1"/>
    <property type="molecule type" value="Genomic_DNA"/>
</dbReference>
<accession>A0A2K9PVV3</accession>
<keyword evidence="2" id="KW-1185">Reference proteome</keyword>
<dbReference type="AlphaFoldDB" id="A0A2K9PVV3"/>
<gene>
    <name evidence="1" type="ORF">C1H87_18785</name>
</gene>
<reference evidence="1 2" key="1">
    <citation type="submission" date="2018-01" db="EMBL/GenBank/DDBJ databases">
        <title>Complete genome sequence of Flavivirga eckloniae ECD14 isolated from seaweed Ecklonia cava.</title>
        <authorList>
            <person name="Lee J.H."/>
            <person name="Baik K.S."/>
            <person name="Seong C.N."/>
        </authorList>
    </citation>
    <scope>NUCLEOTIDE SEQUENCE [LARGE SCALE GENOMIC DNA]</scope>
    <source>
        <strain evidence="1 2">ECD14</strain>
    </source>
</reference>
<protein>
    <submittedName>
        <fullName evidence="1">Uncharacterized protein</fullName>
    </submittedName>
</protein>
<proteinExistence type="predicted"/>